<evidence type="ECO:0000259" key="4">
    <source>
        <dbReference type="Pfam" id="PF13752"/>
    </source>
</evidence>
<accession>A0A2N4UWL3</accession>
<comment type="caution">
    <text evidence="5">The sequence shown here is derived from an EMBL/GenBank/DDBJ whole genome shotgun (WGS) entry which is preliminary data.</text>
</comment>
<dbReference type="Pfam" id="PF12245">
    <property type="entry name" value="Big_3_2"/>
    <property type="match status" value="1"/>
</dbReference>
<evidence type="ECO:0000256" key="1">
    <source>
        <dbReference type="SAM" id="SignalP"/>
    </source>
</evidence>
<evidence type="ECO:0008006" key="7">
    <source>
        <dbReference type="Google" id="ProtNLM"/>
    </source>
</evidence>
<dbReference type="Pfam" id="PF13752">
    <property type="entry name" value="DUF4165"/>
    <property type="match status" value="1"/>
</dbReference>
<dbReference type="EMBL" id="NPIB01000002">
    <property type="protein sequence ID" value="PLC59410.1"/>
    <property type="molecule type" value="Genomic_DNA"/>
</dbReference>
<dbReference type="Pfam" id="PF13750">
    <property type="entry name" value="Big_3_3"/>
    <property type="match status" value="1"/>
</dbReference>
<dbReference type="AlphaFoldDB" id="A0A2N4UWL3"/>
<name>A0A2N4UWL3_9GAMM</name>
<dbReference type="Proteomes" id="UP000234420">
    <property type="component" value="Unassembled WGS sequence"/>
</dbReference>
<evidence type="ECO:0000313" key="5">
    <source>
        <dbReference type="EMBL" id="PLC59410.1"/>
    </source>
</evidence>
<feature type="chain" id="PRO_5014606828" description="DUF4165 domain-containing protein" evidence="1">
    <location>
        <begin position="21"/>
        <end position="791"/>
    </location>
</feature>
<gene>
    <name evidence="5" type="ORF">CIK00_03830</name>
</gene>
<sequence>MKKSLIATLLLGLLPSLANAELVTFGFTDSANKPKTVIPKNISYLNASTPITYILSGGLDRKLQIVVKDASGLEIDKITSSIINIHDRMTVNGRDFYGKSIVSDKKLSDGRYTITAQILDMNNKAIQSNDFAVDIDTVGPVITGDITHKVLAQGGGNVAMFDYLEQRELSVSGVSDSNSGLDKAYFTAKLAGTDKTLETPVLLDPVTGVASWLRPSGGTYRHLFYKNRSSYDIGFKVFDRAGNVTEKHRISDFNGVCGEKKIHSIFNPKTNKWDLYKSGMTIYANPYKFRVSVPRSENTHTSGSKFGYIFTPAASDEQYAYFEASASIPRTYSYWEFTTTAGNCGLVNQSWINVKLANDIEQGPAFVSMKQHIIQDDSWHSGTNITRNTPYTIDKIEIGVSPRSYEQKVTIGSTGTCTVPANQSTCVVSGTPHEHLVGRGYIPYPVYIASSDGKFSNHYTYSYEYWDLNAPVFESIKQDKVHAEMVVYDADAVQDWRRGWWLPREKYIYAYDVNNHKKINLKLKDSNEPTYQKWWVSYDLTSLPEGEYRLDAFVKDVYGNSRTQTITELFKVDRSAPNISFNSEGKPLKGELYGLENLRITLSDANKAKITNIKLEGGPTKDKVYLAWSDLGDNIYRAEYPRLFPATNNTGFYTLEVTAKDVFDNTGVYQEKFKYFPANWLQVGRSKTLPSNTPLLDRKDIPVATIKSNVLRTDSGAIATGDQEVFFTLRSDSPYSVVFNGQNITPGETKMIKMNLGDTGEINTFVTPIGNAEGEANFMFDIPQLNSKFSK</sequence>
<evidence type="ECO:0000259" key="3">
    <source>
        <dbReference type="Pfam" id="PF13750"/>
    </source>
</evidence>
<feature type="domain" description="Ig-like" evidence="3">
    <location>
        <begin position="533"/>
        <end position="684"/>
    </location>
</feature>
<organism evidence="5 6">
    <name type="scientific">Photobacterium carnosum</name>
    <dbReference type="NCBI Taxonomy" id="2023717"/>
    <lineage>
        <taxon>Bacteria</taxon>
        <taxon>Pseudomonadati</taxon>
        <taxon>Pseudomonadota</taxon>
        <taxon>Gammaproteobacteria</taxon>
        <taxon>Vibrionales</taxon>
        <taxon>Vibrionaceae</taxon>
        <taxon>Photobacterium</taxon>
    </lineage>
</organism>
<protein>
    <recommendedName>
        <fullName evidence="7">DUF4165 domain-containing protein</fullName>
    </recommendedName>
</protein>
<dbReference type="RefSeq" id="WP_101767611.1">
    <property type="nucleotide sequence ID" value="NZ_BPPU01000003.1"/>
</dbReference>
<feature type="signal peptide" evidence="1">
    <location>
        <begin position="1"/>
        <end position="20"/>
    </location>
</feature>
<reference evidence="5 6" key="1">
    <citation type="journal article" date="2018" name="Syst. Appl. Microbiol.">
        <title>Photobacterium carnosum sp. nov., isolated from spoiled modified atmosphere packaged poultry meat.</title>
        <authorList>
            <person name="Hilgarth M."/>
            <person name="Fuertes S."/>
            <person name="Ehrmann M."/>
            <person name="Vogel R.F."/>
        </authorList>
    </citation>
    <scope>NUCLEOTIDE SEQUENCE [LARGE SCALE GENOMIC DNA]</scope>
    <source>
        <strain evidence="5 6">TMW 2.2021</strain>
    </source>
</reference>
<keyword evidence="1" id="KW-0732">Signal</keyword>
<dbReference type="InterPro" id="IPR022038">
    <property type="entry name" value="Ig-like_bact"/>
</dbReference>
<dbReference type="InterPro" id="IPR025429">
    <property type="entry name" value="DUF4165"/>
</dbReference>
<feature type="domain" description="Ig-like" evidence="2">
    <location>
        <begin position="162"/>
        <end position="246"/>
    </location>
</feature>
<proteinExistence type="predicted"/>
<feature type="domain" description="DUF4165" evidence="4">
    <location>
        <begin position="18"/>
        <end position="137"/>
    </location>
</feature>
<keyword evidence="6" id="KW-1185">Reference proteome</keyword>
<dbReference type="GeneID" id="69966067"/>
<evidence type="ECO:0000259" key="2">
    <source>
        <dbReference type="Pfam" id="PF12245"/>
    </source>
</evidence>
<evidence type="ECO:0000313" key="6">
    <source>
        <dbReference type="Proteomes" id="UP000234420"/>
    </source>
</evidence>